<dbReference type="AlphaFoldDB" id="A0A7R6P440"/>
<dbReference type="EMBL" id="AP014545">
    <property type="protein sequence ID" value="BBB26704.1"/>
    <property type="molecule type" value="Genomic_DNA"/>
</dbReference>
<dbReference type="Gene3D" id="1.20.1290.10">
    <property type="entry name" value="AhpD-like"/>
    <property type="match status" value="1"/>
</dbReference>
<reference evidence="2 3" key="1">
    <citation type="journal article" date="2008" name="Int. J. Syst. Evol. Microbiol.">
        <title>Amphritea japonica sp. nov. and Amphritea balenae sp. nov., isolated from the sediment adjacent to sperm whale carcasses off Kagoshima, Japan.</title>
        <authorList>
            <person name="Miyazaki M."/>
            <person name="Nogi Y."/>
            <person name="Fujiwara Y."/>
            <person name="Kawato M."/>
            <person name="Nagahama T."/>
            <person name="Kubokawa K."/>
            <person name="Horikoshi K."/>
        </authorList>
    </citation>
    <scope>NUCLEOTIDE SEQUENCE [LARGE SCALE GENOMIC DNA]</scope>
    <source>
        <strain evidence="2 3">ATCC BAA-1530</strain>
    </source>
</reference>
<evidence type="ECO:0000313" key="3">
    <source>
        <dbReference type="Proteomes" id="UP000595663"/>
    </source>
</evidence>
<dbReference type="GO" id="GO:0051920">
    <property type="term" value="F:peroxiredoxin activity"/>
    <property type="evidence" value="ECO:0007669"/>
    <property type="project" value="InterPro"/>
</dbReference>
<dbReference type="Pfam" id="PF02627">
    <property type="entry name" value="CMD"/>
    <property type="match status" value="1"/>
</dbReference>
<dbReference type="KEGG" id="ajp:AMJAP_2113"/>
<dbReference type="InterPro" id="IPR029032">
    <property type="entry name" value="AhpD-like"/>
</dbReference>
<dbReference type="InterPro" id="IPR003779">
    <property type="entry name" value="CMD-like"/>
</dbReference>
<dbReference type="SUPFAM" id="SSF69118">
    <property type="entry name" value="AhpD-like"/>
    <property type="match status" value="1"/>
</dbReference>
<gene>
    <name evidence="2" type="ORF">AMJAP_2113</name>
</gene>
<protein>
    <recommendedName>
        <fullName evidence="1">Carboxymuconolactone decarboxylase-like domain-containing protein</fullName>
    </recommendedName>
</protein>
<evidence type="ECO:0000313" key="2">
    <source>
        <dbReference type="EMBL" id="BBB26704.1"/>
    </source>
</evidence>
<organism evidence="2 3">
    <name type="scientific">Amphritea japonica ATCC BAA-1530</name>
    <dbReference type="NCBI Taxonomy" id="1278309"/>
    <lineage>
        <taxon>Bacteria</taxon>
        <taxon>Pseudomonadati</taxon>
        <taxon>Pseudomonadota</taxon>
        <taxon>Gammaproteobacteria</taxon>
        <taxon>Oceanospirillales</taxon>
        <taxon>Oceanospirillaceae</taxon>
        <taxon>Amphritea</taxon>
    </lineage>
</organism>
<dbReference type="OrthoDB" id="6401076at2"/>
<keyword evidence="3" id="KW-1185">Reference proteome</keyword>
<sequence length="96" mass="10846">MLTKHHKELYDTFYEATHENEHLDTRTEVLVGLAAAMGMNCQPCTKYYLHQAKKADVTKGEVSEVIAKVMAVAAGQKKLQVQQVIEEHKIDLSSFK</sequence>
<feature type="domain" description="Carboxymuconolactone decarboxylase-like" evidence="1">
    <location>
        <begin position="8"/>
        <end position="85"/>
    </location>
</feature>
<proteinExistence type="predicted"/>
<dbReference type="Proteomes" id="UP000595663">
    <property type="component" value="Chromosome"/>
</dbReference>
<accession>A0A7R6P440</accession>
<dbReference type="RefSeq" id="WP_019620510.1">
    <property type="nucleotide sequence ID" value="NZ_AP014545.1"/>
</dbReference>
<name>A0A7R6P440_9GAMM</name>
<evidence type="ECO:0000259" key="1">
    <source>
        <dbReference type="Pfam" id="PF02627"/>
    </source>
</evidence>